<comment type="pathway">
    <text evidence="3">Carbohydrate metabolism; tricarboxylic acid cycle; succinyl-CoA from 2-oxoglutarate (dehydrogenase route): step 1/1.</text>
</comment>
<evidence type="ECO:0000256" key="13">
    <source>
        <dbReference type="SAM" id="MobiDB-lite"/>
    </source>
</evidence>
<dbReference type="InterPro" id="IPR005475">
    <property type="entry name" value="Transketolase-like_Pyr-bd"/>
</dbReference>
<dbReference type="Pfam" id="PF00198">
    <property type="entry name" value="2-oxoacid_dh"/>
    <property type="match status" value="1"/>
</dbReference>
<evidence type="ECO:0000256" key="3">
    <source>
        <dbReference type="ARBA" id="ARBA00004813"/>
    </source>
</evidence>
<dbReference type="AlphaFoldDB" id="A0A4V2EL91"/>
<dbReference type="PANTHER" id="PTHR23152:SF4">
    <property type="entry name" value="2-OXOADIPATE DEHYDROGENASE COMPLEX COMPONENT E1"/>
    <property type="match status" value="1"/>
</dbReference>
<dbReference type="Gene3D" id="3.40.50.11610">
    <property type="entry name" value="Multifunctional 2-oxoglutarate metabolism enzyme, C-terminal domain"/>
    <property type="match status" value="1"/>
</dbReference>
<dbReference type="EMBL" id="SFCC01000015">
    <property type="protein sequence ID" value="RZQ60745.1"/>
    <property type="molecule type" value="Genomic_DNA"/>
</dbReference>
<evidence type="ECO:0000313" key="15">
    <source>
        <dbReference type="EMBL" id="RZQ60745.1"/>
    </source>
</evidence>
<dbReference type="GO" id="GO:0008683">
    <property type="term" value="F:2-oxoglutarate decarboxylase activity"/>
    <property type="evidence" value="ECO:0007669"/>
    <property type="project" value="UniProtKB-EC"/>
</dbReference>
<dbReference type="SUPFAM" id="SSF52777">
    <property type="entry name" value="CoA-dependent acyltransferases"/>
    <property type="match status" value="1"/>
</dbReference>
<dbReference type="GO" id="GO:0005829">
    <property type="term" value="C:cytosol"/>
    <property type="evidence" value="ECO:0007669"/>
    <property type="project" value="TreeGrafter"/>
</dbReference>
<dbReference type="Proteomes" id="UP000292003">
    <property type="component" value="Unassembled WGS sequence"/>
</dbReference>
<sequence>MSSSSPASQFGPNEWLVEEMYDQFLADPSSVDAAWHEFFADFKPTQEAQSKADSARESTGTPTDPSNGQATAPSAKTVRNAESAAKQSAATKPQPSAKPAEPAKPAPAQPAPKPAATTPKPDAEQDSKQLRGAAAAIAKNMDASLSVPTATSVRAVPAKLMADNRIVINNHLKRTRGGKISFTHLIGYAMIRALHQFPNMNRHYQMIDGKPHAVTPEHVNLGLAIDMKGKDGARNLVVASIKNTENMTFLQFWQAYEDIVKKARNNKLTADDFAGTTISLTNPGGIGTNHSVPRLQQGQGAIIGVGAMQYPAHFEGTNERTLVGLGVSKIMTLTSTYDHRIIQGAESGEYLKRIHEYLLGADGFYDDIFTSLRLPYEPVRWVEDIPEGEIDKTARVLELIDAYRMRGHLMADTDPLNYRQRRHEDLDILSHGLTLWDLDREFAVGGFAGKQRMKLRDVLGVLRDSYCRTVGVEYTHILDPDERRWIQDRVEIPHEKPDPAVQKYVLSKLNAAEAFETFLQTKYVGQKRFSLEGGETVIPLLDTVLDKAAEHELDEVVIGMPHRGRLNVLANIVGKPISQIFQEFEGNLDPGQAHGSGDVKYHLGAEGKYFRMFGDGETRVSLTANPSHLETVDPVLEGIVRAKQDILDKGGSGFTVLPVLLHGDAAFAGQGVVAETLNLALLRGYRTGGTVHIIINNQVGFTTAPEHSRSSQYATDVAKMIGAPVFHVNGDDPEAAHWVAKLAVDYRQAFNKDVVIDMICYRRRGHNEGDDPSMTQPAMYDIIDTKRSVRKTYTESLIGRGDISVDEAEAALRDFSSQLEHVFNEVRELEKHPVKASPSVEEEQQVPAKVPTAISREVVERVGDAFANVPEGFTPHPRVKPVMERRQKMSREGGIDWAFGEMLAFGSLALEGRLVRLSGQDSRRGTFTQRHSVYIDRKNGQEYQPLQNLSDGQGRVMIYDSALSEYAAVGFEYGYSVANAEALVMWEAQFGDFVNGAQTVIDEYISSGEAKWGQRSDVVLLLPHGHEGQGPDHTSGRIERFLQLCAEGSMTVAVPSTPANYFHLLRRHALDGVNRPLVVFTPKRLLRDKAVKSSIEEFTEQSKFMSVIDDTVDPAKVRKVLLTSGKMYWELLAEREKQGVDDIALVRVEQYYPLPKKKLLAAVERYTAAKEIVWVQEEPENQGAWPFFGLNLPRKFPEVFGGLQVAARRPMAAPSAGSSKVHEVEQKAIIAKAFS</sequence>
<dbReference type="InterPro" id="IPR032106">
    <property type="entry name" value="2-oxogl_dehyd_N"/>
</dbReference>
<dbReference type="EC" id="4.1.1.71" evidence="15"/>
<dbReference type="Pfam" id="PF02779">
    <property type="entry name" value="Transket_pyr"/>
    <property type="match status" value="1"/>
</dbReference>
<dbReference type="NCBIfam" id="TIGR00239">
    <property type="entry name" value="2oxo_dh_E1"/>
    <property type="match status" value="1"/>
</dbReference>
<feature type="compositionally biased region" description="Pro residues" evidence="13">
    <location>
        <begin position="102"/>
        <end position="113"/>
    </location>
</feature>
<organism evidence="15 16">
    <name type="scientific">Amycolatopsis suaedae</name>
    <dbReference type="NCBI Taxonomy" id="2510978"/>
    <lineage>
        <taxon>Bacteria</taxon>
        <taxon>Bacillati</taxon>
        <taxon>Actinomycetota</taxon>
        <taxon>Actinomycetes</taxon>
        <taxon>Pseudonocardiales</taxon>
        <taxon>Pseudonocardiaceae</taxon>
        <taxon>Amycolatopsis</taxon>
    </lineage>
</organism>
<dbReference type="RefSeq" id="WP_130478318.1">
    <property type="nucleotide sequence ID" value="NZ_SFCC01000015.1"/>
</dbReference>
<comment type="cofactor">
    <cofactor evidence="1">
        <name>Mg(2+)</name>
        <dbReference type="ChEBI" id="CHEBI:18420"/>
    </cofactor>
</comment>
<evidence type="ECO:0000256" key="4">
    <source>
        <dbReference type="ARBA" id="ARBA00022532"/>
    </source>
</evidence>
<dbReference type="GO" id="GO:0004149">
    <property type="term" value="F:dihydrolipoyllysine-residue succinyltransferase activity"/>
    <property type="evidence" value="ECO:0007669"/>
    <property type="project" value="UniProtKB-EC"/>
</dbReference>
<keyword evidence="16" id="KW-1185">Reference proteome</keyword>
<keyword evidence="8" id="KW-0786">Thiamine pyrophosphate</keyword>
<comment type="catalytic activity">
    <reaction evidence="11">
        <text>N(6)-[(R)-dihydrolipoyl]-L-lysyl-[protein] + succinyl-CoA = N(6)-[(R)-S(8)-succinyldihydrolipoyl]-L-lysyl-[protein] + CoA</text>
        <dbReference type="Rhea" id="RHEA:15213"/>
        <dbReference type="Rhea" id="RHEA-COMP:10475"/>
        <dbReference type="Rhea" id="RHEA-COMP:20092"/>
        <dbReference type="ChEBI" id="CHEBI:57287"/>
        <dbReference type="ChEBI" id="CHEBI:57292"/>
        <dbReference type="ChEBI" id="CHEBI:83100"/>
        <dbReference type="ChEBI" id="CHEBI:83120"/>
        <dbReference type="EC" id="2.3.1.61"/>
    </reaction>
</comment>
<keyword evidence="5" id="KW-0479">Metal-binding</keyword>
<dbReference type="GO" id="GO:0000287">
    <property type="term" value="F:magnesium ion binding"/>
    <property type="evidence" value="ECO:0007669"/>
    <property type="project" value="UniProtKB-ARBA"/>
</dbReference>
<dbReference type="PANTHER" id="PTHR23152">
    <property type="entry name" value="2-OXOGLUTARATE DEHYDROGENASE"/>
    <property type="match status" value="1"/>
</dbReference>
<dbReference type="Pfam" id="PF16078">
    <property type="entry name" value="2-oxogl_dehyd_N"/>
    <property type="match status" value="1"/>
</dbReference>
<keyword evidence="9" id="KW-0511">Multifunctional enzyme</keyword>
<dbReference type="Gene3D" id="3.30.559.10">
    <property type="entry name" value="Chloramphenicol acetyltransferase-like domain"/>
    <property type="match status" value="1"/>
</dbReference>
<dbReference type="OrthoDB" id="9759785at2"/>
<evidence type="ECO:0000256" key="10">
    <source>
        <dbReference type="ARBA" id="ARBA00051911"/>
    </source>
</evidence>
<evidence type="ECO:0000256" key="1">
    <source>
        <dbReference type="ARBA" id="ARBA00001946"/>
    </source>
</evidence>
<dbReference type="Pfam" id="PF16870">
    <property type="entry name" value="OxoGdeHyase_C"/>
    <property type="match status" value="1"/>
</dbReference>
<comment type="cofactor">
    <cofactor evidence="2">
        <name>thiamine diphosphate</name>
        <dbReference type="ChEBI" id="CHEBI:58937"/>
    </cofactor>
</comment>
<comment type="catalytic activity">
    <reaction evidence="10">
        <text>N(6)-[(R)-lipoyl]-L-lysyl-[protein] + 2-oxoglutarate + H(+) = N(6)-[(R)-S(8)-succinyldihydrolipoyl]-L-lysyl-[protein] + CO2</text>
        <dbReference type="Rhea" id="RHEA:12188"/>
        <dbReference type="Rhea" id="RHEA-COMP:10474"/>
        <dbReference type="Rhea" id="RHEA-COMP:20092"/>
        <dbReference type="ChEBI" id="CHEBI:15378"/>
        <dbReference type="ChEBI" id="CHEBI:16526"/>
        <dbReference type="ChEBI" id="CHEBI:16810"/>
        <dbReference type="ChEBI" id="CHEBI:83099"/>
        <dbReference type="ChEBI" id="CHEBI:83120"/>
        <dbReference type="EC" id="1.2.4.2"/>
    </reaction>
</comment>
<feature type="coiled-coil region" evidence="12">
    <location>
        <begin position="805"/>
        <end position="832"/>
    </location>
</feature>
<dbReference type="InterPro" id="IPR001017">
    <property type="entry name" value="DH_E1"/>
</dbReference>
<dbReference type="InterPro" id="IPR042179">
    <property type="entry name" value="KGD_C_sf"/>
</dbReference>
<evidence type="ECO:0000259" key="14">
    <source>
        <dbReference type="SMART" id="SM00861"/>
    </source>
</evidence>
<dbReference type="CDD" id="cd02016">
    <property type="entry name" value="TPP_E1_OGDC_like"/>
    <property type="match status" value="1"/>
</dbReference>
<dbReference type="FunFam" id="1.10.287.1150:FF:000003">
    <property type="entry name" value="2-oxoglutarate dehydrogenase, E1 subunit"/>
    <property type="match status" value="1"/>
</dbReference>
<dbReference type="UniPathway" id="UPA00223">
    <property type="reaction ID" value="UER00997"/>
</dbReference>
<keyword evidence="4" id="KW-0816">Tricarboxylic acid cycle</keyword>
<evidence type="ECO:0000256" key="2">
    <source>
        <dbReference type="ARBA" id="ARBA00001964"/>
    </source>
</evidence>
<dbReference type="Gene3D" id="3.40.50.970">
    <property type="match status" value="1"/>
</dbReference>
<proteinExistence type="predicted"/>
<dbReference type="InterPro" id="IPR031717">
    <property type="entry name" value="ODO-1/KGD_C"/>
</dbReference>
<gene>
    <name evidence="15" type="ORF">EWH70_26915</name>
</gene>
<feature type="region of interest" description="Disordered" evidence="13">
    <location>
        <begin position="45"/>
        <end position="132"/>
    </location>
</feature>
<name>A0A4V2EL91_9PSEU</name>
<feature type="compositionally biased region" description="Polar residues" evidence="13">
    <location>
        <begin position="46"/>
        <end position="74"/>
    </location>
</feature>
<dbReference type="Gene3D" id="3.40.50.12470">
    <property type="match status" value="1"/>
</dbReference>
<evidence type="ECO:0000256" key="12">
    <source>
        <dbReference type="SAM" id="Coils"/>
    </source>
</evidence>
<keyword evidence="6" id="KW-0460">Magnesium</keyword>
<comment type="caution">
    <text evidence="15">The sequence shown here is derived from an EMBL/GenBank/DDBJ whole genome shotgun (WGS) entry which is preliminary data.</text>
</comment>
<evidence type="ECO:0000256" key="6">
    <source>
        <dbReference type="ARBA" id="ARBA00022842"/>
    </source>
</evidence>
<dbReference type="GO" id="GO:0006099">
    <property type="term" value="P:tricarboxylic acid cycle"/>
    <property type="evidence" value="ECO:0007669"/>
    <property type="project" value="UniProtKB-UniPathway"/>
</dbReference>
<dbReference type="PIRSF" id="PIRSF000157">
    <property type="entry name" value="Oxoglu_dh_E1"/>
    <property type="match status" value="1"/>
</dbReference>
<dbReference type="InterPro" id="IPR001078">
    <property type="entry name" value="2-oxoacid_DH_actylTfrase"/>
</dbReference>
<evidence type="ECO:0000256" key="9">
    <source>
        <dbReference type="ARBA" id="ARBA00023268"/>
    </source>
</evidence>
<keyword evidence="15" id="KW-0456">Lyase</keyword>
<dbReference type="NCBIfam" id="NF006914">
    <property type="entry name" value="PRK09404.1"/>
    <property type="match status" value="1"/>
</dbReference>
<dbReference type="GO" id="GO:0045252">
    <property type="term" value="C:oxoglutarate dehydrogenase complex"/>
    <property type="evidence" value="ECO:0007669"/>
    <property type="project" value="TreeGrafter"/>
</dbReference>
<evidence type="ECO:0000256" key="11">
    <source>
        <dbReference type="ARBA" id="ARBA00052761"/>
    </source>
</evidence>
<dbReference type="GO" id="GO:0004591">
    <property type="term" value="F:oxoglutarate dehydrogenase (succinyl-transferring) activity"/>
    <property type="evidence" value="ECO:0007669"/>
    <property type="project" value="UniProtKB-EC"/>
</dbReference>
<dbReference type="GO" id="GO:0030976">
    <property type="term" value="F:thiamine pyrophosphate binding"/>
    <property type="evidence" value="ECO:0007669"/>
    <property type="project" value="InterPro"/>
</dbReference>
<protein>
    <submittedName>
        <fullName evidence="15">Multifunctional oxoglutarate decarboxylase/oxoglutarate dehydrogenase thiamine pyrophosphate-binding subunit/dihydrolipoyllysine-residue succinyltransferase subunit</fullName>
        <ecNumber evidence="15">4.1.1.71</ecNumber>
    </submittedName>
</protein>
<dbReference type="InterPro" id="IPR023213">
    <property type="entry name" value="CAT-like_dom_sf"/>
</dbReference>
<reference evidence="15 16" key="1">
    <citation type="submission" date="2019-02" db="EMBL/GenBank/DDBJ databases">
        <title>Draft genome sequence of Amycolatopsis sp. 8-3EHSu isolated from roots of Suaeda maritima.</title>
        <authorList>
            <person name="Duangmal K."/>
            <person name="Chantavorakit T."/>
        </authorList>
    </citation>
    <scope>NUCLEOTIDE SEQUENCE [LARGE SCALE GENOMIC DNA]</scope>
    <source>
        <strain evidence="15 16">8-3EHSu</strain>
    </source>
</reference>
<evidence type="ECO:0000256" key="5">
    <source>
        <dbReference type="ARBA" id="ARBA00022723"/>
    </source>
</evidence>
<evidence type="ECO:0000256" key="7">
    <source>
        <dbReference type="ARBA" id="ARBA00023002"/>
    </source>
</evidence>
<dbReference type="InterPro" id="IPR011603">
    <property type="entry name" value="2oxoglutarate_DH_E1"/>
</dbReference>
<dbReference type="Gene3D" id="1.10.287.1150">
    <property type="entry name" value="TPP helical domain"/>
    <property type="match status" value="1"/>
</dbReference>
<keyword evidence="7" id="KW-0560">Oxidoreductase</keyword>
<accession>A0A4V2EL91</accession>
<feature type="domain" description="Transketolase-like pyrimidine-binding" evidence="14">
    <location>
        <begin position="895"/>
        <end position="1088"/>
    </location>
</feature>
<dbReference type="InterPro" id="IPR029061">
    <property type="entry name" value="THDP-binding"/>
</dbReference>
<keyword evidence="12" id="KW-0175">Coiled coil</keyword>
<evidence type="ECO:0000256" key="8">
    <source>
        <dbReference type="ARBA" id="ARBA00023052"/>
    </source>
</evidence>
<dbReference type="NCBIfam" id="NF008907">
    <property type="entry name" value="PRK12270.1"/>
    <property type="match status" value="1"/>
</dbReference>
<dbReference type="SUPFAM" id="SSF52518">
    <property type="entry name" value="Thiamin diphosphate-binding fold (THDP-binding)"/>
    <property type="match status" value="2"/>
</dbReference>
<dbReference type="Pfam" id="PF00676">
    <property type="entry name" value="E1_dh"/>
    <property type="match status" value="1"/>
</dbReference>
<keyword evidence="15" id="KW-0808">Transferase</keyword>
<evidence type="ECO:0000313" key="16">
    <source>
        <dbReference type="Proteomes" id="UP000292003"/>
    </source>
</evidence>
<dbReference type="SMART" id="SM00861">
    <property type="entry name" value="Transket_pyr"/>
    <property type="match status" value="1"/>
</dbReference>